<dbReference type="GeneID" id="140035722"/>
<organism evidence="3 4">
    <name type="scientific">Coffea arabica</name>
    <name type="common">Arabian coffee</name>
    <dbReference type="NCBI Taxonomy" id="13443"/>
    <lineage>
        <taxon>Eukaryota</taxon>
        <taxon>Viridiplantae</taxon>
        <taxon>Streptophyta</taxon>
        <taxon>Embryophyta</taxon>
        <taxon>Tracheophyta</taxon>
        <taxon>Spermatophyta</taxon>
        <taxon>Magnoliopsida</taxon>
        <taxon>eudicotyledons</taxon>
        <taxon>Gunneridae</taxon>
        <taxon>Pentapetalae</taxon>
        <taxon>asterids</taxon>
        <taxon>lamiids</taxon>
        <taxon>Gentianales</taxon>
        <taxon>Rubiaceae</taxon>
        <taxon>Ixoroideae</taxon>
        <taxon>Gardenieae complex</taxon>
        <taxon>Bertiereae - Coffeeae clade</taxon>
        <taxon>Coffeeae</taxon>
        <taxon>Coffea</taxon>
    </lineage>
</organism>
<dbReference type="SUPFAM" id="SSF53098">
    <property type="entry name" value="Ribonuclease H-like"/>
    <property type="match status" value="2"/>
</dbReference>
<evidence type="ECO:0000259" key="2">
    <source>
        <dbReference type="PROSITE" id="PS50994"/>
    </source>
</evidence>
<dbReference type="Gene3D" id="3.30.420.10">
    <property type="entry name" value="Ribonuclease H-like superfamily/Ribonuclease H"/>
    <property type="match status" value="2"/>
</dbReference>
<dbReference type="PROSITE" id="PS50879">
    <property type="entry name" value="RNASE_H_1"/>
    <property type="match status" value="1"/>
</dbReference>
<feature type="domain" description="RNase H type-1" evidence="1">
    <location>
        <begin position="62"/>
        <end position="191"/>
    </location>
</feature>
<dbReference type="Proteomes" id="UP001652660">
    <property type="component" value="Chromosome 2c"/>
</dbReference>
<reference evidence="4" key="1">
    <citation type="submission" date="2025-08" db="UniProtKB">
        <authorList>
            <consortium name="RefSeq"/>
        </authorList>
    </citation>
    <scope>IDENTIFICATION</scope>
    <source>
        <tissue evidence="4">Leaves</tissue>
    </source>
</reference>
<name>A0ABM4WN14_COFAR</name>
<dbReference type="Pfam" id="PF13456">
    <property type="entry name" value="RVT_3"/>
    <property type="match status" value="1"/>
</dbReference>
<keyword evidence="3" id="KW-1185">Reference proteome</keyword>
<sequence>MAKPVLSDRLARWYLQFQQFEIIYVPAKAVKGQILADFLADHPIPAEWELTDELPDEEVFMVESPWSMYFDGAAHRDGAGAGVVFYTPEADVLPYSFTLTRRCSNNVAEYQALILGLETAVDMKQLHLRVYGDSKLVVNQLLGIYDVKKSELIPYYKYARQLMGYLDSVTIEHIPRNFNQQADSLARVASMITLPSHRNQISICQNWVIPPLFDEEDDGEGENTYHIFVHEIEKEDWRHLIIDYLNHGKLPEDPKKRVDIRRRAPRFIYYKGTLYRRSFDGVFLRCLGEDEAMQAMEEAHSGICGAHQSGPKLHFRIKRMGYYWPIMVKDCIDFARRCQACQLHGNFIHQPPEPFHPTVASWPFDAWGLDIVGPLLKSSGGHIFILVATDYFSKWVEVVPLKEVKRRM</sequence>
<dbReference type="Pfam" id="PF17921">
    <property type="entry name" value="Integrase_H2C2"/>
    <property type="match status" value="1"/>
</dbReference>
<proteinExistence type="predicted"/>
<dbReference type="InterPro" id="IPR041588">
    <property type="entry name" value="Integrase_H2C2"/>
</dbReference>
<evidence type="ECO:0000313" key="4">
    <source>
        <dbReference type="RefSeq" id="XP_071933167.1"/>
    </source>
</evidence>
<feature type="domain" description="Integrase catalytic" evidence="2">
    <location>
        <begin position="359"/>
        <end position="408"/>
    </location>
</feature>
<evidence type="ECO:0000259" key="1">
    <source>
        <dbReference type="PROSITE" id="PS50879"/>
    </source>
</evidence>
<dbReference type="PANTHER" id="PTHR48475:SF1">
    <property type="entry name" value="RNASE H TYPE-1 DOMAIN-CONTAINING PROTEIN"/>
    <property type="match status" value="1"/>
</dbReference>
<dbReference type="InterPro" id="IPR002156">
    <property type="entry name" value="RNaseH_domain"/>
</dbReference>
<protein>
    <submittedName>
        <fullName evidence="4">Uncharacterized protein</fullName>
    </submittedName>
</protein>
<dbReference type="InterPro" id="IPR012337">
    <property type="entry name" value="RNaseH-like_sf"/>
</dbReference>
<dbReference type="InterPro" id="IPR036397">
    <property type="entry name" value="RNaseH_sf"/>
</dbReference>
<dbReference type="InterPro" id="IPR001584">
    <property type="entry name" value="Integrase_cat-core"/>
</dbReference>
<gene>
    <name evidence="4" type="primary">LOC140035722</name>
</gene>
<dbReference type="PROSITE" id="PS50994">
    <property type="entry name" value="INTEGRASE"/>
    <property type="match status" value="1"/>
</dbReference>
<dbReference type="RefSeq" id="XP_071933167.1">
    <property type="nucleotide sequence ID" value="XM_072077066.1"/>
</dbReference>
<evidence type="ECO:0000313" key="3">
    <source>
        <dbReference type="Proteomes" id="UP001652660"/>
    </source>
</evidence>
<dbReference type="PANTHER" id="PTHR48475">
    <property type="entry name" value="RIBONUCLEASE H"/>
    <property type="match status" value="1"/>
</dbReference>
<accession>A0ABM4WN14</accession>
<dbReference type="Gene3D" id="1.10.340.70">
    <property type="match status" value="1"/>
</dbReference>
<dbReference type="CDD" id="cd09279">
    <property type="entry name" value="RNase_HI_like"/>
    <property type="match status" value="1"/>
</dbReference>